<dbReference type="GO" id="GO:0022625">
    <property type="term" value="C:cytosolic large ribosomal subunit"/>
    <property type="evidence" value="ECO:0007669"/>
    <property type="project" value="TreeGrafter"/>
</dbReference>
<organism evidence="7 8">
    <name type="scientific">Chytriomyces confervae</name>
    <dbReference type="NCBI Taxonomy" id="246404"/>
    <lineage>
        <taxon>Eukaryota</taxon>
        <taxon>Fungi</taxon>
        <taxon>Fungi incertae sedis</taxon>
        <taxon>Chytridiomycota</taxon>
        <taxon>Chytridiomycota incertae sedis</taxon>
        <taxon>Chytridiomycetes</taxon>
        <taxon>Chytridiales</taxon>
        <taxon>Chytriomycetaceae</taxon>
        <taxon>Chytriomyces</taxon>
    </lineage>
</organism>
<dbReference type="InterPro" id="IPR012678">
    <property type="entry name" value="Ribosomal_uL23/eL15/eS24_sf"/>
</dbReference>
<dbReference type="InterPro" id="IPR024794">
    <property type="entry name" value="Rbsml_eL15_core_dom_sf"/>
</dbReference>
<evidence type="ECO:0000256" key="4">
    <source>
        <dbReference type="RuleBase" id="RU000663"/>
    </source>
</evidence>
<proteinExistence type="inferred from homology"/>
<protein>
    <recommendedName>
        <fullName evidence="4">Ribosomal protein L15</fullName>
    </recommendedName>
</protein>
<evidence type="ECO:0000313" key="7">
    <source>
        <dbReference type="EMBL" id="TPX77932.1"/>
    </source>
</evidence>
<evidence type="ECO:0000313" key="8">
    <source>
        <dbReference type="Proteomes" id="UP000320333"/>
    </source>
</evidence>
<dbReference type="PANTHER" id="PTHR11847:SF4">
    <property type="entry name" value="LARGE RIBOSOMAL SUBUNIT PROTEIN EL15"/>
    <property type="match status" value="1"/>
</dbReference>
<accession>A0A507FNU1</accession>
<dbReference type="EMBL" id="QEAP01000012">
    <property type="protein sequence ID" value="TPX77932.1"/>
    <property type="molecule type" value="Genomic_DNA"/>
</dbReference>
<evidence type="ECO:0000256" key="2">
    <source>
        <dbReference type="ARBA" id="ARBA00022980"/>
    </source>
</evidence>
<dbReference type="InterPro" id="IPR013784">
    <property type="entry name" value="Carb-bd-like_fold"/>
</dbReference>
<dbReference type="PANTHER" id="PTHR11847">
    <property type="entry name" value="RIBOSOMAL PROTEIN L15"/>
    <property type="match status" value="1"/>
</dbReference>
<dbReference type="FunFam" id="3.40.1120.10:FF:000001">
    <property type="entry name" value="Ribosomal protein L15"/>
    <property type="match status" value="1"/>
</dbReference>
<dbReference type="GO" id="GO:0003723">
    <property type="term" value="F:RNA binding"/>
    <property type="evidence" value="ECO:0007669"/>
    <property type="project" value="TreeGrafter"/>
</dbReference>
<dbReference type="AlphaFoldDB" id="A0A507FNU1"/>
<dbReference type="SMART" id="SM01384">
    <property type="entry name" value="Ribosomal_L15e"/>
    <property type="match status" value="1"/>
</dbReference>
<dbReference type="GO" id="GO:0030246">
    <property type="term" value="F:carbohydrate binding"/>
    <property type="evidence" value="ECO:0007669"/>
    <property type="project" value="InterPro"/>
</dbReference>
<gene>
    <name evidence="7" type="ORF">CcCBS67573_g00809</name>
</gene>
<name>A0A507FNU1_9FUNG</name>
<dbReference type="GO" id="GO:0002181">
    <property type="term" value="P:cytoplasmic translation"/>
    <property type="evidence" value="ECO:0007669"/>
    <property type="project" value="TreeGrafter"/>
</dbReference>
<keyword evidence="8" id="KW-1185">Reference proteome</keyword>
<dbReference type="SUPFAM" id="SSF54189">
    <property type="entry name" value="Ribosomal proteins S24e, L23 and L15e"/>
    <property type="match status" value="1"/>
</dbReference>
<dbReference type="Proteomes" id="UP000320333">
    <property type="component" value="Unassembled WGS sequence"/>
</dbReference>
<dbReference type="GO" id="GO:0003735">
    <property type="term" value="F:structural constituent of ribosome"/>
    <property type="evidence" value="ECO:0007669"/>
    <property type="project" value="InterPro"/>
</dbReference>
<keyword evidence="5" id="KW-0472">Membrane</keyword>
<evidence type="ECO:0000256" key="1">
    <source>
        <dbReference type="ARBA" id="ARBA00006857"/>
    </source>
</evidence>
<sequence length="407" mass="45962">MGAYKYLEELYKKKQSDVVRFLLRVRCWEFRQLNVIHRASRPSRPDKARRLGYKAKQGYVVYRVRVRRGGRKRPVKKGAVFGKPAAQGVTQLKYQRSHRSTAEERVGRKCGNLRVLNSYWVNQDSTFKFYEVILVDPQHKAIRRDARINWIVAPVHKHRESRGLTAIGKKNRGIGKGHGYNKTIGGGRRKNWKRRNTLSLRRYPLLTVALASTWSSAAGAAVSGHLVASDLLPETTVTPGTKVLLDGGAYVAHVTADGSFSFPDVSDGSHLIEIISREFMYPKVRVSVAGDDVLAHLHIDGTSWNSPGPVMNLPLEIPGRMKLDPFLPRPKMTIMGMIMGNPMLLMMGGTFVLFYYMPKLLEGMDPEELKKMEDNRKNQPKMEMPDISEGLANWFAPAPTQPAPKKK</sequence>
<evidence type="ECO:0000259" key="6">
    <source>
        <dbReference type="Pfam" id="PF09430"/>
    </source>
</evidence>
<keyword evidence="3 4" id="KW-0687">Ribonucleoprotein</keyword>
<dbReference type="Pfam" id="PF00827">
    <property type="entry name" value="Ribosomal_L15e"/>
    <property type="match status" value="1"/>
</dbReference>
<dbReference type="Gene3D" id="3.40.1120.10">
    <property type="entry name" value="Ribosomal protein l15e"/>
    <property type="match status" value="1"/>
</dbReference>
<comment type="caution">
    <text evidence="7">The sequence shown here is derived from an EMBL/GenBank/DDBJ whole genome shotgun (WGS) entry which is preliminary data.</text>
</comment>
<dbReference type="Pfam" id="PF09430">
    <property type="entry name" value="EMC7_beta-sandw"/>
    <property type="match status" value="1"/>
</dbReference>
<feature type="domain" description="ER membrane protein complex subunit 7 beta-sandwich" evidence="6">
    <location>
        <begin position="237"/>
        <end position="346"/>
    </location>
</feature>
<comment type="similarity">
    <text evidence="1 4">Belongs to the eukaryotic ribosomal protein eL15 family.</text>
</comment>
<feature type="transmembrane region" description="Helical" evidence="5">
    <location>
        <begin position="334"/>
        <end position="356"/>
    </location>
</feature>
<dbReference type="InterPro" id="IPR000439">
    <property type="entry name" value="Ribosomal_eL15"/>
</dbReference>
<evidence type="ECO:0000256" key="3">
    <source>
        <dbReference type="ARBA" id="ARBA00023274"/>
    </source>
</evidence>
<reference evidence="7 8" key="1">
    <citation type="journal article" date="2019" name="Sci. Rep.">
        <title>Comparative genomics of chytrid fungi reveal insights into the obligate biotrophic and pathogenic lifestyle of Synchytrium endobioticum.</title>
        <authorList>
            <person name="van de Vossenberg B.T.L.H."/>
            <person name="Warris S."/>
            <person name="Nguyen H.D.T."/>
            <person name="van Gent-Pelzer M.P.E."/>
            <person name="Joly D.L."/>
            <person name="van de Geest H.C."/>
            <person name="Bonants P.J.M."/>
            <person name="Smith D.S."/>
            <person name="Levesque C.A."/>
            <person name="van der Lee T.A.J."/>
        </authorList>
    </citation>
    <scope>NUCLEOTIDE SEQUENCE [LARGE SCALE GENOMIC DNA]</scope>
    <source>
        <strain evidence="7 8">CBS 675.73</strain>
    </source>
</reference>
<keyword evidence="5" id="KW-1133">Transmembrane helix</keyword>
<dbReference type="InterPro" id="IPR019008">
    <property type="entry name" value="Beta_sandwich_EMC7"/>
</dbReference>
<dbReference type="InterPro" id="IPR020925">
    <property type="entry name" value="Ribosomal_eL15_CS"/>
</dbReference>
<evidence type="ECO:0000256" key="5">
    <source>
        <dbReference type="SAM" id="Phobius"/>
    </source>
</evidence>
<dbReference type="NCBIfam" id="NF003269">
    <property type="entry name" value="PRK04243.1"/>
    <property type="match status" value="1"/>
</dbReference>
<dbReference type="OrthoDB" id="27095at2759"/>
<dbReference type="SUPFAM" id="SSF49452">
    <property type="entry name" value="Starch-binding domain-like"/>
    <property type="match status" value="1"/>
</dbReference>
<dbReference type="STRING" id="246404.A0A507FNU1"/>
<keyword evidence="5" id="KW-0812">Transmembrane</keyword>
<dbReference type="PROSITE" id="PS01194">
    <property type="entry name" value="RIBOSOMAL_L15E"/>
    <property type="match status" value="1"/>
</dbReference>
<keyword evidence="2 4" id="KW-0689">Ribosomal protein</keyword>